<gene>
    <name evidence="2" type="ORF">FRX31_028330</name>
</gene>
<accession>A0A7J6VAH2</accession>
<feature type="region of interest" description="Disordered" evidence="1">
    <location>
        <begin position="34"/>
        <end position="94"/>
    </location>
</feature>
<evidence type="ECO:0000256" key="1">
    <source>
        <dbReference type="SAM" id="MobiDB-lite"/>
    </source>
</evidence>
<keyword evidence="3" id="KW-1185">Reference proteome</keyword>
<dbReference type="AlphaFoldDB" id="A0A7J6VAH2"/>
<sequence>MGRRTFAGQRFLEEKAAAARLVPRRPGHYQSLQARAMPGPFPVESRPKTLNRLRNRTGRNSVHQSKSNLPPPAAKAPRPLHQATHQLSLKPQYPVIRTGQSRLPRHQMSFQDGIVVKAPSMVNT</sequence>
<protein>
    <submittedName>
        <fullName evidence="2">Uncharacterized protein</fullName>
    </submittedName>
</protein>
<organism evidence="2 3">
    <name type="scientific">Thalictrum thalictroides</name>
    <name type="common">Rue-anemone</name>
    <name type="synonym">Anemone thalictroides</name>
    <dbReference type="NCBI Taxonomy" id="46969"/>
    <lineage>
        <taxon>Eukaryota</taxon>
        <taxon>Viridiplantae</taxon>
        <taxon>Streptophyta</taxon>
        <taxon>Embryophyta</taxon>
        <taxon>Tracheophyta</taxon>
        <taxon>Spermatophyta</taxon>
        <taxon>Magnoliopsida</taxon>
        <taxon>Ranunculales</taxon>
        <taxon>Ranunculaceae</taxon>
        <taxon>Thalictroideae</taxon>
        <taxon>Thalictrum</taxon>
    </lineage>
</organism>
<dbReference type="Proteomes" id="UP000554482">
    <property type="component" value="Unassembled WGS sequence"/>
</dbReference>
<proteinExistence type="predicted"/>
<name>A0A7J6VAH2_THATH</name>
<reference evidence="2 3" key="1">
    <citation type="submission" date="2020-06" db="EMBL/GenBank/DDBJ databases">
        <title>Transcriptomic and genomic resources for Thalictrum thalictroides and T. hernandezii: Facilitating candidate gene discovery in an emerging model plant lineage.</title>
        <authorList>
            <person name="Arias T."/>
            <person name="Riano-Pachon D.M."/>
            <person name="Di Stilio V.S."/>
        </authorList>
    </citation>
    <scope>NUCLEOTIDE SEQUENCE [LARGE SCALE GENOMIC DNA]</scope>
    <source>
        <strain evidence="3">cv. WT478/WT964</strain>
        <tissue evidence="2">Leaves</tissue>
    </source>
</reference>
<dbReference type="EMBL" id="JABWDY010035269">
    <property type="protein sequence ID" value="KAF5182084.1"/>
    <property type="molecule type" value="Genomic_DNA"/>
</dbReference>
<evidence type="ECO:0000313" key="3">
    <source>
        <dbReference type="Proteomes" id="UP000554482"/>
    </source>
</evidence>
<comment type="caution">
    <text evidence="2">The sequence shown here is derived from an EMBL/GenBank/DDBJ whole genome shotgun (WGS) entry which is preliminary data.</text>
</comment>
<evidence type="ECO:0000313" key="2">
    <source>
        <dbReference type="EMBL" id="KAF5182084.1"/>
    </source>
</evidence>